<sequence length="114" mass="12453">MEQSGCFICGVNRKQKVVKELKAGEALVRGRRRGCEPLRYPQLMPKEALEPEMPGVALCLRKRLGLFIIVPARGGEARRRMSGATRTDGGGMGMGGEGCYDREEGGDKVGQTER</sequence>
<evidence type="ECO:0000256" key="1">
    <source>
        <dbReference type="SAM" id="MobiDB-lite"/>
    </source>
</evidence>
<feature type="compositionally biased region" description="Basic and acidic residues" evidence="1">
    <location>
        <begin position="99"/>
        <end position="114"/>
    </location>
</feature>
<evidence type="ECO:0000313" key="2">
    <source>
        <dbReference type="EMBL" id="KAJ8340670.1"/>
    </source>
</evidence>
<organism evidence="2 3">
    <name type="scientific">Synaphobranchus kaupii</name>
    <name type="common">Kaup's arrowtooth eel</name>
    <dbReference type="NCBI Taxonomy" id="118154"/>
    <lineage>
        <taxon>Eukaryota</taxon>
        <taxon>Metazoa</taxon>
        <taxon>Chordata</taxon>
        <taxon>Craniata</taxon>
        <taxon>Vertebrata</taxon>
        <taxon>Euteleostomi</taxon>
        <taxon>Actinopterygii</taxon>
        <taxon>Neopterygii</taxon>
        <taxon>Teleostei</taxon>
        <taxon>Anguilliformes</taxon>
        <taxon>Synaphobranchidae</taxon>
        <taxon>Synaphobranchus</taxon>
    </lineage>
</organism>
<evidence type="ECO:0000313" key="3">
    <source>
        <dbReference type="Proteomes" id="UP001152622"/>
    </source>
</evidence>
<accession>A0A9Q1EKW5</accession>
<feature type="region of interest" description="Disordered" evidence="1">
    <location>
        <begin position="77"/>
        <end position="114"/>
    </location>
</feature>
<comment type="caution">
    <text evidence="2">The sequence shown here is derived from an EMBL/GenBank/DDBJ whole genome shotgun (WGS) entry which is preliminary data.</text>
</comment>
<gene>
    <name evidence="2" type="ORF">SKAU_G00353030</name>
</gene>
<keyword evidence="3" id="KW-1185">Reference proteome</keyword>
<feature type="compositionally biased region" description="Gly residues" evidence="1">
    <location>
        <begin position="88"/>
        <end position="98"/>
    </location>
</feature>
<proteinExistence type="predicted"/>
<protein>
    <submittedName>
        <fullName evidence="2">Uncharacterized protein</fullName>
    </submittedName>
</protein>
<reference evidence="2" key="1">
    <citation type="journal article" date="2023" name="Science">
        <title>Genome structures resolve the early diversification of teleost fishes.</title>
        <authorList>
            <person name="Parey E."/>
            <person name="Louis A."/>
            <person name="Montfort J."/>
            <person name="Bouchez O."/>
            <person name="Roques C."/>
            <person name="Iampietro C."/>
            <person name="Lluch J."/>
            <person name="Castinel A."/>
            <person name="Donnadieu C."/>
            <person name="Desvignes T."/>
            <person name="Floi Bucao C."/>
            <person name="Jouanno E."/>
            <person name="Wen M."/>
            <person name="Mejri S."/>
            <person name="Dirks R."/>
            <person name="Jansen H."/>
            <person name="Henkel C."/>
            <person name="Chen W.J."/>
            <person name="Zahm M."/>
            <person name="Cabau C."/>
            <person name="Klopp C."/>
            <person name="Thompson A.W."/>
            <person name="Robinson-Rechavi M."/>
            <person name="Braasch I."/>
            <person name="Lecointre G."/>
            <person name="Bobe J."/>
            <person name="Postlethwait J.H."/>
            <person name="Berthelot C."/>
            <person name="Roest Crollius H."/>
            <person name="Guiguen Y."/>
        </authorList>
    </citation>
    <scope>NUCLEOTIDE SEQUENCE</scope>
    <source>
        <strain evidence="2">WJC10195</strain>
    </source>
</reference>
<name>A0A9Q1EKW5_SYNKA</name>
<dbReference type="Proteomes" id="UP001152622">
    <property type="component" value="Chromosome 16"/>
</dbReference>
<dbReference type="AlphaFoldDB" id="A0A9Q1EKW5"/>
<dbReference type="EMBL" id="JAINUF010000016">
    <property type="protein sequence ID" value="KAJ8340670.1"/>
    <property type="molecule type" value="Genomic_DNA"/>
</dbReference>